<accession>A0ABP0AWY6</accession>
<feature type="region of interest" description="Disordered" evidence="1">
    <location>
        <begin position="1"/>
        <end position="30"/>
    </location>
</feature>
<evidence type="ECO:0000313" key="2">
    <source>
        <dbReference type="EMBL" id="CAK7211778.1"/>
    </source>
</evidence>
<keyword evidence="3" id="KW-1185">Reference proteome</keyword>
<dbReference type="Proteomes" id="UP001642406">
    <property type="component" value="Unassembled WGS sequence"/>
</dbReference>
<reference evidence="2 3" key="1">
    <citation type="submission" date="2024-01" db="EMBL/GenBank/DDBJ databases">
        <authorList>
            <person name="Allen C."/>
            <person name="Tagirdzhanova G."/>
        </authorList>
    </citation>
    <scope>NUCLEOTIDE SEQUENCE [LARGE SCALE GENOMIC DNA]</scope>
</reference>
<evidence type="ECO:0000313" key="3">
    <source>
        <dbReference type="Proteomes" id="UP001642406"/>
    </source>
</evidence>
<sequence length="231" mass="24668">MSEQADSQEAAGGHKRAVGIRKSTMHKSSERKIDQFEARLAGIEGLLQGLNASLSSRVDSNGIDGGGMRTYTSPSGLSDANTAYEEQPSSMSAPGRSSKHTHTASIGDDSLLFDGVTSFEGTSSMTAQTVYASEFVEQAVTGNTPMQMDASTNANRDGALVAQPDMQKALAALRKMAQQQQQQHKGNGHPSRSPSKQFSRQKPVPRGGICQLPLPPSDVVVKLLRQIRGKR</sequence>
<feature type="compositionally biased region" description="Polar residues" evidence="1">
    <location>
        <begin position="190"/>
        <end position="200"/>
    </location>
</feature>
<protein>
    <recommendedName>
        <fullName evidence="4">Bzip transcription factor</fullName>
    </recommendedName>
</protein>
<feature type="compositionally biased region" description="Polar residues" evidence="1">
    <location>
        <begin position="70"/>
        <end position="81"/>
    </location>
</feature>
<evidence type="ECO:0000256" key="1">
    <source>
        <dbReference type="SAM" id="MobiDB-lite"/>
    </source>
</evidence>
<comment type="caution">
    <text evidence="2">The sequence shown here is derived from an EMBL/GenBank/DDBJ whole genome shotgun (WGS) entry which is preliminary data.</text>
</comment>
<feature type="region of interest" description="Disordered" evidence="1">
    <location>
        <begin position="56"/>
        <end position="105"/>
    </location>
</feature>
<organism evidence="2 3">
    <name type="scientific">Sporothrix bragantina</name>
    <dbReference type="NCBI Taxonomy" id="671064"/>
    <lineage>
        <taxon>Eukaryota</taxon>
        <taxon>Fungi</taxon>
        <taxon>Dikarya</taxon>
        <taxon>Ascomycota</taxon>
        <taxon>Pezizomycotina</taxon>
        <taxon>Sordariomycetes</taxon>
        <taxon>Sordariomycetidae</taxon>
        <taxon>Ophiostomatales</taxon>
        <taxon>Ophiostomataceae</taxon>
        <taxon>Sporothrix</taxon>
    </lineage>
</organism>
<dbReference type="EMBL" id="CAWUHC010000007">
    <property type="protein sequence ID" value="CAK7211778.1"/>
    <property type="molecule type" value="Genomic_DNA"/>
</dbReference>
<feature type="region of interest" description="Disordered" evidence="1">
    <location>
        <begin position="175"/>
        <end position="215"/>
    </location>
</feature>
<gene>
    <name evidence="2" type="ORF">SBRCBS47491_001232</name>
</gene>
<proteinExistence type="predicted"/>
<feature type="compositionally biased region" description="Basic residues" evidence="1">
    <location>
        <begin position="13"/>
        <end position="25"/>
    </location>
</feature>
<name>A0ABP0AWY6_9PEZI</name>
<evidence type="ECO:0008006" key="4">
    <source>
        <dbReference type="Google" id="ProtNLM"/>
    </source>
</evidence>